<keyword evidence="1 4" id="KW-0378">Hydrolase</keyword>
<keyword evidence="5" id="KW-1185">Reference proteome</keyword>
<protein>
    <submittedName>
        <fullName evidence="4">CocE/NonD family hydrolase</fullName>
    </submittedName>
</protein>
<evidence type="ECO:0000313" key="4">
    <source>
        <dbReference type="EMBL" id="MDC3985498.1"/>
    </source>
</evidence>
<dbReference type="SMART" id="SM00939">
    <property type="entry name" value="PepX_C"/>
    <property type="match status" value="1"/>
</dbReference>
<feature type="region of interest" description="Disordered" evidence="2">
    <location>
        <begin position="193"/>
        <end position="220"/>
    </location>
</feature>
<evidence type="ECO:0000256" key="2">
    <source>
        <dbReference type="SAM" id="MobiDB-lite"/>
    </source>
</evidence>
<feature type="region of interest" description="Disordered" evidence="2">
    <location>
        <begin position="606"/>
        <end position="628"/>
    </location>
</feature>
<dbReference type="AlphaFoldDB" id="A0A9X3XAL9"/>
<dbReference type="Pfam" id="PF02129">
    <property type="entry name" value="Peptidase_S15"/>
    <property type="match status" value="1"/>
</dbReference>
<dbReference type="SUPFAM" id="SSF53474">
    <property type="entry name" value="alpha/beta-Hydrolases"/>
    <property type="match status" value="1"/>
</dbReference>
<dbReference type="InterPro" id="IPR050585">
    <property type="entry name" value="Xaa-Pro_dipeptidyl-ppase/CocE"/>
</dbReference>
<dbReference type="PANTHER" id="PTHR43056">
    <property type="entry name" value="PEPTIDASE S9 PROLYL OLIGOPEPTIDASE"/>
    <property type="match status" value="1"/>
</dbReference>
<name>A0A9X3XAL9_9BACT</name>
<dbReference type="InterPro" id="IPR013736">
    <property type="entry name" value="Xaa-Pro_dipept_C"/>
</dbReference>
<evidence type="ECO:0000313" key="5">
    <source>
        <dbReference type="Proteomes" id="UP001151081"/>
    </source>
</evidence>
<organism evidence="4 5">
    <name type="scientific">Polyangium jinanense</name>
    <dbReference type="NCBI Taxonomy" id="2829994"/>
    <lineage>
        <taxon>Bacteria</taxon>
        <taxon>Pseudomonadati</taxon>
        <taxon>Myxococcota</taxon>
        <taxon>Polyangia</taxon>
        <taxon>Polyangiales</taxon>
        <taxon>Polyangiaceae</taxon>
        <taxon>Polyangium</taxon>
    </lineage>
</organism>
<dbReference type="NCBIfam" id="TIGR00976">
    <property type="entry name" value="CocE_NonD"/>
    <property type="match status" value="1"/>
</dbReference>
<sequence length="828" mass="93334">MGDEREGRATLTSRQTRDEVFHAGDVVRHAPVCAERRGTLDFHGDAEARKLVADEVPRGVVARGARRSRRRGDARDVGRGAIDRKSLRRRARRWVFRDEPEDPEGDDPEEGEDERGAEGPRVLFRLVHHVPTLPPRRCGARRLNFGHSGYGRASILCPPGAPRRSFVSARVSLTRTYPLVLALLASPACHVEEKAAPTPPPLPAPAAAPAPSSEGEQRDARAEFIRSRYTKYEYRIPMRDGVRLFTVVYVPSDASPSRKYPFLMMRTPYSVAPYGADRYRGRFLTEAFEKEGFIFVHQDVRGRYMSEGEFVNVRPHLDKKGPKDIDESTDTYDTLEWLTKNVAGNNGRAGMLGVSYPGFYSSAGAIDSHPSLKAVSPQAPIGDWFRGDDMHRHGAFNLQLAFHFFGSFDKPRPKPKEDSEDDWEGVDYGTPDAYRFFLSAGPLSEAEAKHFKGDRPFFRDIVAHPNYDAFWQARNILPHLRNIKAAVLVVGGFFDTEDLYGPLATYRAIEAQNPGAKNSIVMGPWKHGGWYHTTGDKLGDADFGFATSPVLQDLEFAFFKHHLKDGPDPELAEALVFEGGANRFRRFDAWPPREAKKGRLYLQGSGALSFEPPKNGEAESDEYLSDPDKPVPYTQEMSNGWSSSYMAEDQRFASRRPDVLEYRSEPLERDVTLAGPLEAELWVSTTGTDADWVVKLIDENPGKMPGFKKEDRWDGKKDRGGQQILVRGEPFRGRFRESYETPKPFVPGEPTKVKFAVNDVFHTFKRGHRIVIQVQSTWFPFIDRNPQKFVPNIFEAKPGDYTKATHRVYRSQAMPSALEVTLLPALDE</sequence>
<dbReference type="Gene3D" id="3.40.50.1820">
    <property type="entry name" value="alpha/beta hydrolase"/>
    <property type="match status" value="1"/>
</dbReference>
<feature type="region of interest" description="Disordered" evidence="2">
    <location>
        <begin position="96"/>
        <end position="116"/>
    </location>
</feature>
<proteinExistence type="predicted"/>
<feature type="domain" description="Xaa-Pro dipeptidyl-peptidase C-terminal" evidence="3">
    <location>
        <begin position="556"/>
        <end position="819"/>
    </location>
</feature>
<dbReference type="InterPro" id="IPR005674">
    <property type="entry name" value="CocE/Ser_esterase"/>
</dbReference>
<feature type="compositionally biased region" description="Acidic residues" evidence="2">
    <location>
        <begin position="99"/>
        <end position="115"/>
    </location>
</feature>
<comment type="caution">
    <text evidence="4">The sequence shown here is derived from an EMBL/GenBank/DDBJ whole genome shotgun (WGS) entry which is preliminary data.</text>
</comment>
<dbReference type="GO" id="GO:0008239">
    <property type="term" value="F:dipeptidyl-peptidase activity"/>
    <property type="evidence" value="ECO:0007669"/>
    <property type="project" value="InterPro"/>
</dbReference>
<evidence type="ECO:0000256" key="1">
    <source>
        <dbReference type="ARBA" id="ARBA00022801"/>
    </source>
</evidence>
<feature type="compositionally biased region" description="Pro residues" evidence="2">
    <location>
        <begin position="197"/>
        <end position="208"/>
    </location>
</feature>
<dbReference type="InterPro" id="IPR029058">
    <property type="entry name" value="AB_hydrolase_fold"/>
</dbReference>
<gene>
    <name evidence="4" type="ORF">KEG57_33775</name>
</gene>
<dbReference type="Gene3D" id="1.10.3020.10">
    <property type="entry name" value="alpha-amino acid ester hydrolase ( Helical cap domain)"/>
    <property type="match status" value="1"/>
</dbReference>
<dbReference type="SUPFAM" id="SSF49785">
    <property type="entry name" value="Galactose-binding domain-like"/>
    <property type="match status" value="1"/>
</dbReference>
<dbReference type="PANTHER" id="PTHR43056:SF10">
    <property type="entry name" value="COCE_NOND FAMILY, PUTATIVE (AFU_ORTHOLOGUE AFUA_7G00600)-RELATED"/>
    <property type="match status" value="1"/>
</dbReference>
<reference evidence="4 5" key="1">
    <citation type="submission" date="2021-04" db="EMBL/GenBank/DDBJ databases">
        <title>Genome analysis of Polyangium sp.</title>
        <authorList>
            <person name="Li Y."/>
            <person name="Wang J."/>
        </authorList>
    </citation>
    <scope>NUCLEOTIDE SEQUENCE [LARGE SCALE GENOMIC DNA]</scope>
    <source>
        <strain evidence="4 5">SDU14</strain>
    </source>
</reference>
<dbReference type="Gene3D" id="2.60.120.260">
    <property type="entry name" value="Galactose-binding domain-like"/>
    <property type="match status" value="1"/>
</dbReference>
<dbReference type="EMBL" id="JAGTJJ010000029">
    <property type="protein sequence ID" value="MDC3985498.1"/>
    <property type="molecule type" value="Genomic_DNA"/>
</dbReference>
<evidence type="ECO:0000259" key="3">
    <source>
        <dbReference type="SMART" id="SM00939"/>
    </source>
</evidence>
<dbReference type="InterPro" id="IPR000383">
    <property type="entry name" value="Xaa-Pro-like_dom"/>
</dbReference>
<dbReference type="InterPro" id="IPR008979">
    <property type="entry name" value="Galactose-bd-like_sf"/>
</dbReference>
<dbReference type="Pfam" id="PF08530">
    <property type="entry name" value="PepX_C"/>
    <property type="match status" value="1"/>
</dbReference>
<dbReference type="Proteomes" id="UP001151081">
    <property type="component" value="Unassembled WGS sequence"/>
</dbReference>
<accession>A0A9X3XAL9</accession>